<dbReference type="AlphaFoldDB" id="A0A1G8MPN4"/>
<proteinExistence type="predicted"/>
<protein>
    <submittedName>
        <fullName evidence="1">Arsenite oxidase small subunit</fullName>
    </submittedName>
</protein>
<evidence type="ECO:0000313" key="1">
    <source>
        <dbReference type="EMBL" id="SDI69817.1"/>
    </source>
</evidence>
<sequence length="41" mass="4471">MVSGQATEKLPSIVLQYDPKDESVHAVAIEGLIYGRQSNLL</sequence>
<dbReference type="Gene3D" id="2.102.10.10">
    <property type="entry name" value="Rieske [2Fe-2S] iron-sulphur domain"/>
    <property type="match status" value="1"/>
</dbReference>
<gene>
    <name evidence="1" type="ORF">SAMN05216272_11656</name>
</gene>
<accession>A0A1G8MPN4</accession>
<dbReference type="STRING" id="428992.SAMN05216272_11656"/>
<reference evidence="2" key="1">
    <citation type="submission" date="2016-10" db="EMBL/GenBank/DDBJ databases">
        <authorList>
            <person name="Varghese N."/>
            <person name="Submissions S."/>
        </authorList>
    </citation>
    <scope>NUCLEOTIDE SEQUENCE [LARGE SCALE GENOMIC DNA]</scope>
    <source>
        <strain evidence="2">CCM 7469</strain>
    </source>
</reference>
<name>A0A1G8MPN4_9PSED</name>
<evidence type="ECO:0000313" key="2">
    <source>
        <dbReference type="Proteomes" id="UP000199636"/>
    </source>
</evidence>
<organism evidence="1 2">
    <name type="scientific">Pseudomonas panipatensis</name>
    <dbReference type="NCBI Taxonomy" id="428992"/>
    <lineage>
        <taxon>Bacteria</taxon>
        <taxon>Pseudomonadati</taxon>
        <taxon>Pseudomonadota</taxon>
        <taxon>Gammaproteobacteria</taxon>
        <taxon>Pseudomonadales</taxon>
        <taxon>Pseudomonadaceae</taxon>
        <taxon>Pseudomonas</taxon>
    </lineage>
</organism>
<dbReference type="InterPro" id="IPR036922">
    <property type="entry name" value="Rieske_2Fe-2S_sf"/>
</dbReference>
<dbReference type="EMBL" id="FNDS01000016">
    <property type="protein sequence ID" value="SDI69817.1"/>
    <property type="molecule type" value="Genomic_DNA"/>
</dbReference>
<dbReference type="GO" id="GO:0051537">
    <property type="term" value="F:2 iron, 2 sulfur cluster binding"/>
    <property type="evidence" value="ECO:0007669"/>
    <property type="project" value="InterPro"/>
</dbReference>
<dbReference type="Proteomes" id="UP000199636">
    <property type="component" value="Unassembled WGS sequence"/>
</dbReference>
<keyword evidence="2" id="KW-1185">Reference proteome</keyword>